<evidence type="ECO:0000256" key="1">
    <source>
        <dbReference type="SAM" id="MobiDB-lite"/>
    </source>
</evidence>
<name>A0A0S4INH9_BODSA</name>
<keyword evidence="2" id="KW-0812">Transmembrane</keyword>
<gene>
    <name evidence="4" type="ORF">BSAL_55945</name>
</gene>
<keyword evidence="2" id="KW-0472">Membrane</keyword>
<feature type="transmembrane region" description="Helical" evidence="2">
    <location>
        <begin position="354"/>
        <end position="378"/>
    </location>
</feature>
<feature type="region of interest" description="Disordered" evidence="1">
    <location>
        <begin position="666"/>
        <end position="687"/>
    </location>
</feature>
<keyword evidence="3" id="KW-0732">Signal</keyword>
<evidence type="ECO:0000313" key="4">
    <source>
        <dbReference type="EMBL" id="CUE75326.1"/>
    </source>
</evidence>
<feature type="transmembrane region" description="Helical" evidence="2">
    <location>
        <begin position="482"/>
        <end position="500"/>
    </location>
</feature>
<reference evidence="5" key="1">
    <citation type="submission" date="2015-09" db="EMBL/GenBank/DDBJ databases">
        <authorList>
            <consortium name="Pathogen Informatics"/>
        </authorList>
    </citation>
    <scope>NUCLEOTIDE SEQUENCE [LARGE SCALE GENOMIC DNA]</scope>
    <source>
        <strain evidence="5">Lake Konstanz</strain>
    </source>
</reference>
<dbReference type="AlphaFoldDB" id="A0A0S4INH9"/>
<feature type="region of interest" description="Disordered" evidence="1">
    <location>
        <begin position="788"/>
        <end position="816"/>
    </location>
</feature>
<dbReference type="EMBL" id="CYKH01000175">
    <property type="protein sequence ID" value="CUE75326.1"/>
    <property type="molecule type" value="Genomic_DNA"/>
</dbReference>
<protein>
    <submittedName>
        <fullName evidence="4">Membrane-associated protein, putative</fullName>
    </submittedName>
</protein>
<evidence type="ECO:0000313" key="5">
    <source>
        <dbReference type="Proteomes" id="UP000051952"/>
    </source>
</evidence>
<evidence type="ECO:0000256" key="3">
    <source>
        <dbReference type="SAM" id="SignalP"/>
    </source>
</evidence>
<feature type="chain" id="PRO_5006621364" evidence="3">
    <location>
        <begin position="28"/>
        <end position="984"/>
    </location>
</feature>
<accession>A0A0S4INH9</accession>
<feature type="transmembrane region" description="Helical" evidence="2">
    <location>
        <begin position="532"/>
        <end position="554"/>
    </location>
</feature>
<feature type="transmembrane region" description="Helical" evidence="2">
    <location>
        <begin position="398"/>
        <end position="423"/>
    </location>
</feature>
<dbReference type="Proteomes" id="UP000051952">
    <property type="component" value="Unassembled WGS sequence"/>
</dbReference>
<feature type="compositionally biased region" description="Polar residues" evidence="1">
    <location>
        <begin position="674"/>
        <end position="686"/>
    </location>
</feature>
<evidence type="ECO:0000256" key="2">
    <source>
        <dbReference type="SAM" id="Phobius"/>
    </source>
</evidence>
<keyword evidence="5" id="KW-1185">Reference proteome</keyword>
<proteinExistence type="predicted"/>
<organism evidence="4 5">
    <name type="scientific">Bodo saltans</name>
    <name type="common">Flagellated protozoan</name>
    <dbReference type="NCBI Taxonomy" id="75058"/>
    <lineage>
        <taxon>Eukaryota</taxon>
        <taxon>Discoba</taxon>
        <taxon>Euglenozoa</taxon>
        <taxon>Kinetoplastea</taxon>
        <taxon>Metakinetoplastina</taxon>
        <taxon>Eubodonida</taxon>
        <taxon>Bodonidae</taxon>
        <taxon>Bodo</taxon>
    </lineage>
</organism>
<feature type="transmembrane region" description="Helical" evidence="2">
    <location>
        <begin position="506"/>
        <end position="525"/>
    </location>
</feature>
<feature type="signal peptide" evidence="3">
    <location>
        <begin position="1"/>
        <end position="27"/>
    </location>
</feature>
<dbReference type="VEuPathDB" id="TriTrypDB:BSAL_55945"/>
<feature type="transmembrane region" description="Helical" evidence="2">
    <location>
        <begin position="300"/>
        <end position="323"/>
    </location>
</feature>
<feature type="region of interest" description="Disordered" evidence="1">
    <location>
        <begin position="627"/>
        <end position="650"/>
    </location>
</feature>
<keyword evidence="2" id="KW-1133">Transmembrane helix</keyword>
<sequence length="984" mass="105255">MNAQLYLALLLAAAVVAVVQRIPFVKADNFSSLQLINVAQPDYDVGIPESCFTRVPSDSVQLVDCRTVSLCWNPAAFQVNSSNAGDGGGGAPLDQFFSTAAATGSYGPYDAATLSLLVSSYVLQLGSIVFDDPSRPMSTIPYHTPYDIKALFSSLQDSGVTVVSNGTCMRIIIASLPLLDVSKGVAQAISIDLNYPWLFQNALRTVPMTDRTTSLSSMSVFVRPEPVEDAAFTTVVMVHVIFAVMVSPFPLISPLPEAMMGVLAVQNGCTISTLREPIISSVAVWLLVPFSGPAETSFTAVTRCIAVVGAVLVVHGCVFLAMWRLELWRANKLRTPPSLSPFTVAANSARFPSLFMLVLLVLYGPLAYSAVATIRDAISDDEGGSGRGDLSRSQANHGAAGAVLGALVLLVLAAICAVPPLLIRFTDIFYAKRERLVHDAACVFPSALRLILARSIWGPSWAVKSWKLPFTTCSERQTHWCLLQYAFLIAFACVLVPWPSAAAGCAAEHAIAAVLSVAYVAALNFRKPFRGWMLAGSATVQTICMALFFCITSARAGNATTVDPSQAIRTLAFLHHSIGIGRCVITGISGTVERWWVRPLIWPLEIIATGPLGDWLLREDLNVRQRHHSTGSGSDKDDSGSEHGGSTSSSLRELLLQRNAAARVAAAADGSDQEMMSENGSFSSPASVAGSDVVGHNTITTSKGGIVEGSKPRHATNATASSVTGLPASLMYSSMTPPITTAAGTTAVTATKLKRGISSPPLLAPLDDGDDDFFEACRKRREKFDDEILQASRISSNSSPRRKNSTGGGGRRSSVVIKNTTTTTTTTTTVTLMSESGYRRSLTSPPHRDADVVTHEELMKQPLVWLGSAELRQLGYHRSSQFGNQVISSSSSVSSPTRTQQNANEQLLRVAESAQSRAILQGPMERFGPSPSRTQQNANEQLLRVAESAQSRAILQGPMERFFSGDGIVPNAVTSHHQHLVDQL</sequence>
<feature type="transmembrane region" description="Helical" evidence="2">
    <location>
        <begin position="230"/>
        <end position="252"/>
    </location>
</feature>